<accession>G0TT90</accession>
<evidence type="ECO:0000256" key="1">
    <source>
        <dbReference type="SAM" id="MobiDB-lite"/>
    </source>
</evidence>
<protein>
    <recommendedName>
        <fullName evidence="2">REH2 DRSM domain-containing protein</fullName>
    </recommendedName>
</protein>
<organism evidence="3">
    <name type="scientific">Trypanosoma vivax (strain Y486)</name>
    <dbReference type="NCBI Taxonomy" id="1055687"/>
    <lineage>
        <taxon>Eukaryota</taxon>
        <taxon>Discoba</taxon>
        <taxon>Euglenozoa</taxon>
        <taxon>Kinetoplastea</taxon>
        <taxon>Metakinetoplastina</taxon>
        <taxon>Trypanosomatida</taxon>
        <taxon>Trypanosomatidae</taxon>
        <taxon>Trypanosoma</taxon>
        <taxon>Duttonella</taxon>
    </lineage>
</organism>
<dbReference type="PANTHER" id="PTHR42260">
    <property type="entry name" value="DRBM DOMAIN-CONTAINING PROTEIN-RELATED"/>
    <property type="match status" value="1"/>
</dbReference>
<dbReference type="InterPro" id="IPR058737">
    <property type="entry name" value="DSRM_REH2"/>
</dbReference>
<dbReference type="VEuPathDB" id="TriTrypDB:TvY486_0303470"/>
<feature type="region of interest" description="Disordered" evidence="1">
    <location>
        <begin position="1002"/>
        <end position="1027"/>
    </location>
</feature>
<evidence type="ECO:0000313" key="3">
    <source>
        <dbReference type="EMBL" id="CCC47171.1"/>
    </source>
</evidence>
<dbReference type="PANTHER" id="PTHR42260:SF1">
    <property type="entry name" value="DRBM DOMAIN-CONTAINING PROTEIN"/>
    <property type="match status" value="1"/>
</dbReference>
<feature type="domain" description="REH2 DRSM" evidence="2">
    <location>
        <begin position="102"/>
        <end position="239"/>
    </location>
</feature>
<evidence type="ECO:0000259" key="2">
    <source>
        <dbReference type="Pfam" id="PF26536"/>
    </source>
</evidence>
<feature type="compositionally biased region" description="Pro residues" evidence="1">
    <location>
        <begin position="1012"/>
        <end position="1022"/>
    </location>
</feature>
<feature type="domain" description="REH2 DRSM" evidence="2">
    <location>
        <begin position="344"/>
        <end position="437"/>
    </location>
</feature>
<dbReference type="Pfam" id="PF26536">
    <property type="entry name" value="DSRM_REH2"/>
    <property type="match status" value="4"/>
</dbReference>
<name>G0TT90_TRYVY</name>
<gene>
    <name evidence="3" type="ORF">TVY486_0303470</name>
</gene>
<sequence>MWPRFSLTAVRRLTFSLRSSAYSSWRTVIASHSVTFCNGAVGTHGGSSANHTSAAATEVLEVELLSPHEADASSGLPEGDEDFDSLPDEEVYEAKKEGMAETITVVDTFARAKVGNFIKRILGDGSNSAEAPAASSSQLNFEVREVQTSGGDDDKLFHARLCLPLPLAYGERWAEGLAPTSKEAENVAAMHAERIIDALGFPMFLLTSKQQRHAAAARKAGRWAPMPGETTLPPDTPSPPRLQLVREGAMKVVERQLQIDKLTFSSVTSGTFTPMRLTLASPFLLDHGSVYRVKQFFASYNCPIQRYCRITAVHKCVNKVESFDGTTASTAPLSPTTAAASTSRDGEEIGKKIFVAQIRLPIDIRFGDRIACGKAPTKKEAYALACMHAELIIDALGLALYPFDREKQEIHAAECHKVNRWCCGPTDQEYHYNKPSPPPLQLAVEADGVVSAAVADSSLSVESLLMSHAKAVESFTHITELESLVLTARRDFLDYMTQHNSGGAGALSPFFVEVLGVKDHHVYRATVTVPVKPVTALETNNMLGGAECGDSTVLPSFVAIGIGTSELEAEISASMHALCVLGQLNRLGCTQTNRNAASGGEVAQKNLTSSTVIPPPYRYVVGHIGRIMVPGLSCARSLSHRSVSPHKDEASARMHEETLQRARTELPRRDWSLEADVGGFIIVSPHTRVEDGRNYVHTLPSVRQMDRFAVVRLRDYLERHGKRLEAAVKTTVVTEEEHGLKRWVSKVSLPVPAAFKGAVAHGEAYTEEEALVMCAVHAELVLDEMGVALYDLDALQRKHRDAAAMLGRWAPSGTSLMRANACLPPPVRKERADSFLWMRLNKDVSRKEHLASSFDDELNEVSASVPSEEVGALCEMTAPPTISASEEADDVLCDLSKLVSIHPSDIFQHAPRVLDVYCKRKGIDIYRIVRQYNVSSPPYGYVHRAIMEIPVPSQFGRRHAIGCASTKKEAFTLCCMHAVLTLGELGIPIYTGPKQAEFATLARSKGRKAPGPGDPMQPPSTESPPGLKSLQDVFMERPLVPNAPERAECRNPFVWSSYVTACRSYIKKSKEHATYDAVLNKKKAPRSGVAIEDNGLDIVEPLPLFSNAKSKLPQKCAAAGLPPPPANSFRFEICGKNPQRRYIVEQPVSGTPFVARGVGDVGYEAVTRAAMHYEYIVGVIGNSAHHCKAGTKFIATHSRGGDLFDSATRDFTPRGKLSVIVLHTMLRPPFKPVRSLIKERGGTGSPVQTTLITLMEVEDESGLRLTGKGECGGNMEEARNKAISELFKQLQKKSAFQATAQFLRSNPSLRAEGSVHMVSEGRVMKPLRILFSDPKYSVPPPLSDFQELGAESMRLIDGGGDYFDSAELQMLLEMVRRQFGSSRVPAPLSLPAATRQLFSSMGLTSADGSGRDAKSDRGEANRMAVVLAFLSTCIPPPSIARSSRQSSVSCALPLQLAKLLLAGCLMDCQSLCINVAAVILSFLDSGGREGSKGSNYSSQKGGDVWKGLDLMEHAMRPLDAGEERFADIITSRLHGLLEQLKRCAPASDSLLALLSSTLPLKPGVQWREHANQLSSSQIARLRLAIAFATFPRVFIQKRAVVAEEVGLVMVKSRDQQRRLHIRVPTSLAVPHFPSYSVKGQDREEQATVNAVFQLSSLPCFCAFDGIASQASSSSTLSHTIFGAFVSPCSLLLSTACCDDARTFSIADDLPGMALIDGFVPVVMQAPESLSVLVELRLLLRWYWGSLRPLPPQVQGLLDDLLSSEHSLTHVAQGGLLD</sequence>
<dbReference type="EMBL" id="HE573019">
    <property type="protein sequence ID" value="CCC47171.1"/>
    <property type="molecule type" value="Genomic_DNA"/>
</dbReference>
<feature type="region of interest" description="Disordered" evidence="1">
    <location>
        <begin position="220"/>
        <end position="239"/>
    </location>
</feature>
<proteinExistence type="predicted"/>
<feature type="domain" description="REH2 DRSM" evidence="2">
    <location>
        <begin position="701"/>
        <end position="815"/>
    </location>
</feature>
<dbReference type="OMA" id="RWAPMPG"/>
<reference evidence="3" key="1">
    <citation type="journal article" date="2012" name="Proc. Natl. Acad. Sci. U.S.A.">
        <title>Antigenic diversity is generated by distinct evolutionary mechanisms in African trypanosome species.</title>
        <authorList>
            <person name="Jackson A.P."/>
            <person name="Berry A."/>
            <person name="Aslett M."/>
            <person name="Allison H.C."/>
            <person name="Burton P."/>
            <person name="Vavrova-Anderson J."/>
            <person name="Brown R."/>
            <person name="Browne H."/>
            <person name="Corton N."/>
            <person name="Hauser H."/>
            <person name="Gamble J."/>
            <person name="Gilderthorp R."/>
            <person name="Marcello L."/>
            <person name="McQuillan J."/>
            <person name="Otto T.D."/>
            <person name="Quail M.A."/>
            <person name="Sanders M.J."/>
            <person name="van Tonder A."/>
            <person name="Ginger M.L."/>
            <person name="Field M.C."/>
            <person name="Barry J.D."/>
            <person name="Hertz-Fowler C."/>
            <person name="Berriman M."/>
        </authorList>
    </citation>
    <scope>NUCLEOTIDE SEQUENCE</scope>
    <source>
        <strain evidence="3">Y486</strain>
    </source>
</reference>
<feature type="domain" description="REH2 DRSM" evidence="2">
    <location>
        <begin position="940"/>
        <end position="1024"/>
    </location>
</feature>